<accession>A0AAV5U006</accession>
<dbReference type="Proteomes" id="UP001432027">
    <property type="component" value="Unassembled WGS sequence"/>
</dbReference>
<gene>
    <name evidence="1" type="ORF">PENTCL1PPCAC_21948</name>
</gene>
<evidence type="ECO:0000313" key="2">
    <source>
        <dbReference type="Proteomes" id="UP001432027"/>
    </source>
</evidence>
<organism evidence="1 2">
    <name type="scientific">Pristionchus entomophagus</name>
    <dbReference type="NCBI Taxonomy" id="358040"/>
    <lineage>
        <taxon>Eukaryota</taxon>
        <taxon>Metazoa</taxon>
        <taxon>Ecdysozoa</taxon>
        <taxon>Nematoda</taxon>
        <taxon>Chromadorea</taxon>
        <taxon>Rhabditida</taxon>
        <taxon>Rhabditina</taxon>
        <taxon>Diplogasteromorpha</taxon>
        <taxon>Diplogasteroidea</taxon>
        <taxon>Neodiplogasteridae</taxon>
        <taxon>Pristionchus</taxon>
    </lineage>
</organism>
<reference evidence="1" key="1">
    <citation type="submission" date="2023-10" db="EMBL/GenBank/DDBJ databases">
        <title>Genome assembly of Pristionchus species.</title>
        <authorList>
            <person name="Yoshida K."/>
            <person name="Sommer R.J."/>
        </authorList>
    </citation>
    <scope>NUCLEOTIDE SEQUENCE</scope>
    <source>
        <strain evidence="1">RS0144</strain>
    </source>
</reference>
<keyword evidence="2" id="KW-1185">Reference proteome</keyword>
<dbReference type="EMBL" id="BTSX01000005">
    <property type="protein sequence ID" value="GMS99773.1"/>
    <property type="molecule type" value="Genomic_DNA"/>
</dbReference>
<sequence>IFRILDSAQIHYENCGHKFNCIVPSKYFNRSEEKSLRITTNPEKIPFRDGLEIQVINSTTWFLTLMANHSDVTIQFNWGNTTMLACDKSTEIGEDFFPTPDSNITTIRNASRTYIDDNGEEVPGLACKYKSVRRDNVTDRTMAVIFGTLVEMSPAEKMCFKVSGAVNEEYCNFVDDLRPQLQLTFNPLNCSGCTIGPDVCTDAFLCMAEISASQKSARQTADGTGCEYFHNTNHLLVNNE</sequence>
<dbReference type="AlphaFoldDB" id="A0AAV5U006"/>
<name>A0AAV5U006_9BILA</name>
<feature type="non-terminal residue" evidence="1">
    <location>
        <position position="240"/>
    </location>
</feature>
<feature type="non-terminal residue" evidence="1">
    <location>
        <position position="1"/>
    </location>
</feature>
<comment type="caution">
    <text evidence="1">The sequence shown here is derived from an EMBL/GenBank/DDBJ whole genome shotgun (WGS) entry which is preliminary data.</text>
</comment>
<proteinExistence type="predicted"/>
<protein>
    <submittedName>
        <fullName evidence="1">Uncharacterized protein</fullName>
    </submittedName>
</protein>
<evidence type="ECO:0000313" key="1">
    <source>
        <dbReference type="EMBL" id="GMS99773.1"/>
    </source>
</evidence>